<dbReference type="InterPro" id="IPR043129">
    <property type="entry name" value="ATPase_NBD"/>
</dbReference>
<dbReference type="SMART" id="SM00268">
    <property type="entry name" value="ACTIN"/>
    <property type="match status" value="1"/>
</dbReference>
<evidence type="ECO:0008006" key="6">
    <source>
        <dbReference type="Google" id="ProtNLM"/>
    </source>
</evidence>
<protein>
    <recommendedName>
        <fullName evidence="6">Actin-related protein 5</fullName>
    </recommendedName>
</protein>
<accession>A0AAN7WJF1</accession>
<feature type="coiled-coil region" evidence="2">
    <location>
        <begin position="425"/>
        <end position="452"/>
    </location>
</feature>
<dbReference type="FunFam" id="3.30.420.40:FF:000058">
    <property type="entry name" value="Putative actin-related protein 5"/>
    <property type="match status" value="1"/>
</dbReference>
<feature type="region of interest" description="Disordered" evidence="3">
    <location>
        <begin position="502"/>
        <end position="533"/>
    </location>
</feature>
<dbReference type="AlphaFoldDB" id="A0AAN7WJF1"/>
<evidence type="ECO:0000256" key="3">
    <source>
        <dbReference type="SAM" id="MobiDB-lite"/>
    </source>
</evidence>
<keyword evidence="5" id="KW-1185">Reference proteome</keyword>
<dbReference type="CDD" id="cd10211">
    <property type="entry name" value="ASKHA_NBD_Arp5"/>
    <property type="match status" value="1"/>
</dbReference>
<evidence type="ECO:0000256" key="1">
    <source>
        <dbReference type="RuleBase" id="RU000487"/>
    </source>
</evidence>
<dbReference type="Pfam" id="PF00022">
    <property type="entry name" value="Actin"/>
    <property type="match status" value="2"/>
</dbReference>
<organism evidence="4 5">
    <name type="scientific">Arxiozyma heterogenica</name>
    <dbReference type="NCBI Taxonomy" id="278026"/>
    <lineage>
        <taxon>Eukaryota</taxon>
        <taxon>Fungi</taxon>
        <taxon>Dikarya</taxon>
        <taxon>Ascomycota</taxon>
        <taxon>Saccharomycotina</taxon>
        <taxon>Saccharomycetes</taxon>
        <taxon>Saccharomycetales</taxon>
        <taxon>Saccharomycetaceae</taxon>
        <taxon>Arxiozyma</taxon>
    </lineage>
</organism>
<dbReference type="Gene3D" id="3.90.640.10">
    <property type="entry name" value="Actin, Chain A, domain 4"/>
    <property type="match status" value="2"/>
</dbReference>
<comment type="caution">
    <text evidence="4">The sequence shown here is derived from an EMBL/GenBank/DDBJ whole genome shotgun (WGS) entry which is preliminary data.</text>
</comment>
<evidence type="ECO:0000313" key="4">
    <source>
        <dbReference type="EMBL" id="KAK5773980.1"/>
    </source>
</evidence>
<evidence type="ECO:0000256" key="2">
    <source>
        <dbReference type="SAM" id="Coils"/>
    </source>
</evidence>
<name>A0AAN7WJF1_9SACH</name>
<dbReference type="PANTHER" id="PTHR11937">
    <property type="entry name" value="ACTIN"/>
    <property type="match status" value="1"/>
</dbReference>
<comment type="similarity">
    <text evidence="1">Belongs to the actin family.</text>
</comment>
<feature type="region of interest" description="Disordered" evidence="3">
    <location>
        <begin position="295"/>
        <end position="315"/>
    </location>
</feature>
<proteinExistence type="inferred from homology"/>
<dbReference type="Gene3D" id="3.30.420.40">
    <property type="match status" value="4"/>
</dbReference>
<dbReference type="EMBL" id="JAWIZZ010000059">
    <property type="protein sequence ID" value="KAK5773980.1"/>
    <property type="molecule type" value="Genomic_DNA"/>
</dbReference>
<keyword evidence="2" id="KW-0175">Coiled coil</keyword>
<reference evidence="5" key="1">
    <citation type="submission" date="2023-07" db="EMBL/GenBank/DDBJ databases">
        <title>A draft genome of Kazachstania heterogenica Y-27499.</title>
        <authorList>
            <person name="Donic C."/>
            <person name="Kralova J.S."/>
            <person name="Fidel L."/>
            <person name="Ben-Dor S."/>
            <person name="Jung S."/>
        </authorList>
    </citation>
    <scope>NUCLEOTIDE SEQUENCE [LARGE SCALE GENOMIC DNA]</scope>
    <source>
        <strain evidence="5">Y27499</strain>
    </source>
</reference>
<dbReference type="InterPro" id="IPR004000">
    <property type="entry name" value="Actin"/>
</dbReference>
<dbReference type="SUPFAM" id="SSF53067">
    <property type="entry name" value="Actin-like ATPase domain"/>
    <property type="match status" value="2"/>
</dbReference>
<sequence length="753" mass="88145">MSRDSSLPLLKIYTVEDLPLNTDPEPFIDVGEYDINRPIAIDFGSYNVRAGYTDLSDPNLVFPTRLTRHRDRKVAKTFTFIGNNTRLDQTVRSQSKTPFDGSIITNWDYVEDIMEYTFHHLGVKPNNGVQNPLIINERLACLQSQRQNWYQILFETFNLPKVAFGIDSLFSFYYNTQASNKSNGVVINCSHEETDIIPIVESQPILGECKRINWGGRHSVEFLSDILTLKYPYFPSKLSSFQYEYMYHNFCYTSSNYSKELENLLSLDVLEDKNIVIEVPFTEILQPKKSEEELKRQAEKRKETGKRLQEQAKQRRMERLVQKTEEYEYFSHVREQLIGQPKKTVLSVLQNAGFDDEADFKKYMYNLEKSLKRAQLLEADEHDDNNNDGDDDNNQNKFDLIDIPDSELTEDQIKEKRKQRFLKASYDARQKAKEEKARIAKLEEEARIKDQEWRETNLNSWIKDKRNKLNALIKKRKDKLKLRDEMKDRKSQVAQKRMQNLANLAEDSPRSKRNRHQASIDNDPNDTFGANDEDWDVYNDITQNPEAFDELLEEEYKEIVELEGKLLEYDPNFTEEDTLDAQYDWRNSVYHLFLRGPRPHDSEDPHQQHQMHLNVERIRVPEILFEPTIGGQDQAGIAELCETMVTKKFGSKPSQLSETALQMCKNVWLTGGNSQIPNLRQRIVNEFTSFLPSGTPIGVYISKNPSLDSWRGMSKFAQDEKLLNEAMITRKEYEEYGPDYIKEHKLGNCKYFE</sequence>
<dbReference type="Proteomes" id="UP001306508">
    <property type="component" value="Unassembled WGS sequence"/>
</dbReference>
<evidence type="ECO:0000313" key="5">
    <source>
        <dbReference type="Proteomes" id="UP001306508"/>
    </source>
</evidence>
<gene>
    <name evidence="4" type="ORF">RI543_004737</name>
</gene>